<protein>
    <submittedName>
        <fullName evidence="1">Uncharacterized protein</fullName>
    </submittedName>
</protein>
<gene>
    <name evidence="1" type="ORF">ASPZODRAFT_129798</name>
</gene>
<dbReference type="GeneID" id="34608823"/>
<evidence type="ECO:0000313" key="2">
    <source>
        <dbReference type="Proteomes" id="UP000184188"/>
    </source>
</evidence>
<reference evidence="2" key="1">
    <citation type="journal article" date="2017" name="Genome Biol.">
        <title>Comparative genomics reveals high biological diversity and specific adaptations in the industrially and medically important fungal genus Aspergillus.</title>
        <authorList>
            <person name="de Vries R.P."/>
            <person name="Riley R."/>
            <person name="Wiebenga A."/>
            <person name="Aguilar-Osorio G."/>
            <person name="Amillis S."/>
            <person name="Uchima C.A."/>
            <person name="Anderluh G."/>
            <person name="Asadollahi M."/>
            <person name="Askin M."/>
            <person name="Barry K."/>
            <person name="Battaglia E."/>
            <person name="Bayram O."/>
            <person name="Benocci T."/>
            <person name="Braus-Stromeyer S.A."/>
            <person name="Caldana C."/>
            <person name="Canovas D."/>
            <person name="Cerqueira G.C."/>
            <person name="Chen F."/>
            <person name="Chen W."/>
            <person name="Choi C."/>
            <person name="Clum A."/>
            <person name="Dos Santos R.A."/>
            <person name="Damasio A.R."/>
            <person name="Diallinas G."/>
            <person name="Emri T."/>
            <person name="Fekete E."/>
            <person name="Flipphi M."/>
            <person name="Freyberg S."/>
            <person name="Gallo A."/>
            <person name="Gournas C."/>
            <person name="Habgood R."/>
            <person name="Hainaut M."/>
            <person name="Harispe M.L."/>
            <person name="Henrissat B."/>
            <person name="Hilden K.S."/>
            <person name="Hope R."/>
            <person name="Hossain A."/>
            <person name="Karabika E."/>
            <person name="Karaffa L."/>
            <person name="Karanyi Z."/>
            <person name="Krasevec N."/>
            <person name="Kuo A."/>
            <person name="Kusch H."/>
            <person name="LaButti K."/>
            <person name="Lagendijk E.L."/>
            <person name="Lapidus A."/>
            <person name="Levasseur A."/>
            <person name="Lindquist E."/>
            <person name="Lipzen A."/>
            <person name="Logrieco A.F."/>
            <person name="MacCabe A."/>
            <person name="Maekelae M.R."/>
            <person name="Malavazi I."/>
            <person name="Melin P."/>
            <person name="Meyer V."/>
            <person name="Mielnichuk N."/>
            <person name="Miskei M."/>
            <person name="Molnar A.P."/>
            <person name="Mule G."/>
            <person name="Ngan C.Y."/>
            <person name="Orejas M."/>
            <person name="Orosz E."/>
            <person name="Ouedraogo J.P."/>
            <person name="Overkamp K.M."/>
            <person name="Park H.-S."/>
            <person name="Perrone G."/>
            <person name="Piumi F."/>
            <person name="Punt P.J."/>
            <person name="Ram A.F."/>
            <person name="Ramon A."/>
            <person name="Rauscher S."/>
            <person name="Record E."/>
            <person name="Riano-Pachon D.M."/>
            <person name="Robert V."/>
            <person name="Roehrig J."/>
            <person name="Ruller R."/>
            <person name="Salamov A."/>
            <person name="Salih N.S."/>
            <person name="Samson R.A."/>
            <person name="Sandor E."/>
            <person name="Sanguinetti M."/>
            <person name="Schuetze T."/>
            <person name="Sepcic K."/>
            <person name="Shelest E."/>
            <person name="Sherlock G."/>
            <person name="Sophianopoulou V."/>
            <person name="Squina F.M."/>
            <person name="Sun H."/>
            <person name="Susca A."/>
            <person name="Todd R.B."/>
            <person name="Tsang A."/>
            <person name="Unkles S.E."/>
            <person name="van de Wiele N."/>
            <person name="van Rossen-Uffink D."/>
            <person name="Oliveira J.V."/>
            <person name="Vesth T.C."/>
            <person name="Visser J."/>
            <person name="Yu J.-H."/>
            <person name="Zhou M."/>
            <person name="Andersen M.R."/>
            <person name="Archer D.B."/>
            <person name="Baker S.E."/>
            <person name="Benoit I."/>
            <person name="Brakhage A.A."/>
            <person name="Braus G.H."/>
            <person name="Fischer R."/>
            <person name="Frisvad J.C."/>
            <person name="Goldman G.H."/>
            <person name="Houbraken J."/>
            <person name="Oakley B."/>
            <person name="Pocsi I."/>
            <person name="Scazzocchio C."/>
            <person name="Seiboth B."/>
            <person name="vanKuyk P.A."/>
            <person name="Wortman J."/>
            <person name="Dyer P.S."/>
            <person name="Grigoriev I.V."/>
        </authorList>
    </citation>
    <scope>NUCLEOTIDE SEQUENCE [LARGE SCALE GENOMIC DNA]</scope>
    <source>
        <strain evidence="2">CBS 506.65</strain>
    </source>
</reference>
<organism evidence="1 2">
    <name type="scientific">Penicilliopsis zonata CBS 506.65</name>
    <dbReference type="NCBI Taxonomy" id="1073090"/>
    <lineage>
        <taxon>Eukaryota</taxon>
        <taxon>Fungi</taxon>
        <taxon>Dikarya</taxon>
        <taxon>Ascomycota</taxon>
        <taxon>Pezizomycotina</taxon>
        <taxon>Eurotiomycetes</taxon>
        <taxon>Eurotiomycetidae</taxon>
        <taxon>Eurotiales</taxon>
        <taxon>Aspergillaceae</taxon>
        <taxon>Penicilliopsis</taxon>
    </lineage>
</organism>
<evidence type="ECO:0000313" key="1">
    <source>
        <dbReference type="EMBL" id="OJJ49354.1"/>
    </source>
</evidence>
<proteinExistence type="predicted"/>
<dbReference type="Proteomes" id="UP000184188">
    <property type="component" value="Unassembled WGS sequence"/>
</dbReference>
<dbReference type="AlphaFoldDB" id="A0A1L9SQJ7"/>
<dbReference type="VEuPathDB" id="FungiDB:ASPZODRAFT_129798"/>
<name>A0A1L9SQJ7_9EURO</name>
<sequence>MLQPNQSTANTSERGGMQRGQINRLELGEGRSDFGHTHTVDSPRTILSLSPARRHLTAADHRGSSGTLPWRRYSVRTVGVRGAETNRNSSGYRLPQVPESSTVEPRLAFAGWRMGCQLRTSATMARCAPPALAAYVLQARTPLLLRLGFALCLVSASVSPYQGGKRPVLITHREMNLWGPFG</sequence>
<accession>A0A1L9SQJ7</accession>
<dbReference type="RefSeq" id="XP_022583864.1">
    <property type="nucleotide sequence ID" value="XM_022722358.1"/>
</dbReference>
<dbReference type="EMBL" id="KV878338">
    <property type="protein sequence ID" value="OJJ49354.1"/>
    <property type="molecule type" value="Genomic_DNA"/>
</dbReference>
<keyword evidence="2" id="KW-1185">Reference proteome</keyword>